<dbReference type="Proteomes" id="UP000694426">
    <property type="component" value="Unplaced"/>
</dbReference>
<organism evidence="7 8">
    <name type="scientific">Anser brachyrhynchus</name>
    <name type="common">Pink-footed goose</name>
    <dbReference type="NCBI Taxonomy" id="132585"/>
    <lineage>
        <taxon>Eukaryota</taxon>
        <taxon>Metazoa</taxon>
        <taxon>Chordata</taxon>
        <taxon>Craniata</taxon>
        <taxon>Vertebrata</taxon>
        <taxon>Euteleostomi</taxon>
        <taxon>Archelosauria</taxon>
        <taxon>Archosauria</taxon>
        <taxon>Dinosauria</taxon>
        <taxon>Saurischia</taxon>
        <taxon>Theropoda</taxon>
        <taxon>Coelurosauria</taxon>
        <taxon>Aves</taxon>
        <taxon>Neognathae</taxon>
        <taxon>Galloanserae</taxon>
        <taxon>Anseriformes</taxon>
        <taxon>Anatidae</taxon>
        <taxon>Anserinae</taxon>
        <taxon>Anser</taxon>
    </lineage>
</organism>
<evidence type="ECO:0000256" key="3">
    <source>
        <dbReference type="ARBA" id="ARBA00061655"/>
    </source>
</evidence>
<dbReference type="InterPro" id="IPR036872">
    <property type="entry name" value="CH_dom_sf"/>
</dbReference>
<proteinExistence type="inferred from homology"/>
<dbReference type="Ensembl" id="ENSABRT00000019428.1">
    <property type="protein sequence ID" value="ENSABRP00000013608.1"/>
    <property type="gene ID" value="ENSABRG00000012087.1"/>
</dbReference>
<dbReference type="InterPro" id="IPR001715">
    <property type="entry name" value="CH_dom"/>
</dbReference>
<dbReference type="AlphaFoldDB" id="A0A8B9I6S1"/>
<reference evidence="7" key="1">
    <citation type="submission" date="2025-08" db="UniProtKB">
        <authorList>
            <consortium name="Ensembl"/>
        </authorList>
    </citation>
    <scope>IDENTIFICATION</scope>
</reference>
<dbReference type="PROSITE" id="PS50021">
    <property type="entry name" value="CH"/>
    <property type="match status" value="1"/>
</dbReference>
<gene>
    <name evidence="7" type="primary">SMTNL2</name>
</gene>
<dbReference type="Gene3D" id="1.10.418.10">
    <property type="entry name" value="Calponin-like domain"/>
    <property type="match status" value="1"/>
</dbReference>
<dbReference type="GeneTree" id="ENSGT00940000154495"/>
<evidence type="ECO:0000256" key="2">
    <source>
        <dbReference type="ARBA" id="ARBA00023054"/>
    </source>
</evidence>
<reference evidence="7" key="2">
    <citation type="submission" date="2025-09" db="UniProtKB">
        <authorList>
            <consortium name="Ensembl"/>
        </authorList>
    </citation>
    <scope>IDENTIFICATION</scope>
</reference>
<dbReference type="PANTHER" id="PTHR23167">
    <property type="entry name" value="CALPONIN HOMOLOGY DOMAIN-CONTAINING PROTEIN DDB_G0272472-RELATED"/>
    <property type="match status" value="1"/>
</dbReference>
<keyword evidence="2 4" id="KW-0175">Coiled coil</keyword>
<feature type="compositionally biased region" description="Pro residues" evidence="5">
    <location>
        <begin position="1"/>
        <end position="27"/>
    </location>
</feature>
<feature type="compositionally biased region" description="Polar residues" evidence="5">
    <location>
        <begin position="490"/>
        <end position="499"/>
    </location>
</feature>
<comment type="similarity">
    <text evidence="3">Belongs to the smoothelin family.</text>
</comment>
<dbReference type="SMART" id="SM00033">
    <property type="entry name" value="CH"/>
    <property type="match status" value="1"/>
</dbReference>
<feature type="region of interest" description="Disordered" evidence="5">
    <location>
        <begin position="463"/>
        <end position="500"/>
    </location>
</feature>
<dbReference type="SUPFAM" id="SSF47576">
    <property type="entry name" value="Calponin-homology domain, CH-domain"/>
    <property type="match status" value="1"/>
</dbReference>
<dbReference type="FunFam" id="1.10.418.10:FF:000009">
    <property type="entry name" value="smoothelin isoform X2"/>
    <property type="match status" value="1"/>
</dbReference>
<evidence type="ECO:0000313" key="7">
    <source>
        <dbReference type="Ensembl" id="ENSABRP00000013608.1"/>
    </source>
</evidence>
<evidence type="ECO:0000259" key="6">
    <source>
        <dbReference type="PROSITE" id="PS50021"/>
    </source>
</evidence>
<accession>A0A8B9I6S1</accession>
<dbReference type="InterPro" id="IPR050540">
    <property type="entry name" value="F-actin_Monoox_Mical"/>
</dbReference>
<feature type="domain" description="Calponin-homology (CH)" evidence="6">
    <location>
        <begin position="557"/>
        <end position="664"/>
    </location>
</feature>
<feature type="compositionally biased region" description="Pro residues" evidence="5">
    <location>
        <begin position="299"/>
        <end position="311"/>
    </location>
</feature>
<evidence type="ECO:0000256" key="1">
    <source>
        <dbReference type="ARBA" id="ARBA00022553"/>
    </source>
</evidence>
<evidence type="ECO:0000313" key="8">
    <source>
        <dbReference type="Proteomes" id="UP000694426"/>
    </source>
</evidence>
<feature type="region of interest" description="Disordered" evidence="5">
    <location>
        <begin position="1"/>
        <end position="66"/>
    </location>
</feature>
<keyword evidence="8" id="KW-1185">Reference proteome</keyword>
<feature type="coiled-coil region" evidence="4">
    <location>
        <begin position="258"/>
        <end position="285"/>
    </location>
</feature>
<sequence length="667" mass="72380">MKLTPPHPTPPHPSSLSPRLPPRPPSATHPSPLSATALPYRVSSRPGPAAHRSRPRAVASTPLPRPFSRPVSLFPAEVACRPPTVQTRSGAVPGSVSAPGLTASVPCCCAALPRRPPSGVARVLCGFASALWAQGQAGAGVGLKASRSYCALAEGRSGRRRRRERRWTGVCDQRIASHHHPAFLAAPRSLWAMDAMSGETEDSNSREVQTVFEALGRYEDTLRSAVREIHADIQVFKRGVGRQVEEVLRLASPLAHTVSELQQENRRLRVQLERLARQVEALGQSAGLLQDWPDGAEESPPPAGPGSPGPPLASGRFSSHAKLAVTGRSQSVDLDDHHKPEFRRVFSSSIIENGHQSSSGQAKVSRELASFRMSDSSPEAHAPAVTLQMPHLPVTAVTRISGESICSTGAANASTGILGQSKSKNEMVLKTSNQSVKAWNSSTLRTLASSATGENTTSVAKPVSTASCGMSSGTKTGERAADSYCDVTPKPNSSPSTIHHQVERRRELVRSQTLPRTMGTQSRKALFEKFEQDSAKGKGESRAKLKRSQSFGVASASSIKQILLDWCRSKTIGYKHIDLQNFSSSWNDGMAFCALVHSFFPEAFDYNKLDPANRKQNFELAFTMAEKMAHCDRLIEVDDMMVMGHKPDPMCVFTYVQSLYNHLRRFE</sequence>
<protein>
    <submittedName>
        <fullName evidence="7">Smoothelin like 2</fullName>
    </submittedName>
</protein>
<name>A0A8B9I6S1_9AVES</name>
<evidence type="ECO:0000256" key="5">
    <source>
        <dbReference type="SAM" id="MobiDB-lite"/>
    </source>
</evidence>
<keyword evidence="1" id="KW-0597">Phosphoprotein</keyword>
<dbReference type="Pfam" id="PF00307">
    <property type="entry name" value="CH"/>
    <property type="match status" value="1"/>
</dbReference>
<feature type="region of interest" description="Disordered" evidence="5">
    <location>
        <begin position="288"/>
        <end position="316"/>
    </location>
</feature>
<dbReference type="PANTHER" id="PTHR23167:SF37">
    <property type="entry name" value="SMOOTHELIN-LIKE PROTEIN 2"/>
    <property type="match status" value="1"/>
</dbReference>
<feature type="compositionally biased region" description="Polar residues" evidence="5">
    <location>
        <begin position="463"/>
        <end position="475"/>
    </location>
</feature>
<evidence type="ECO:0000256" key="4">
    <source>
        <dbReference type="SAM" id="Coils"/>
    </source>
</evidence>
<dbReference type="CDD" id="cd21261">
    <property type="entry name" value="CH_SMTNL2"/>
    <property type="match status" value="1"/>
</dbReference>